<dbReference type="OrthoDB" id="2207689at2759"/>
<dbReference type="Proteomes" id="UP000717996">
    <property type="component" value="Unassembled WGS sequence"/>
</dbReference>
<gene>
    <name evidence="2" type="ORF">G6F51_011669</name>
</gene>
<feature type="region of interest" description="Disordered" evidence="1">
    <location>
        <begin position="149"/>
        <end position="170"/>
    </location>
</feature>
<evidence type="ECO:0000256" key="1">
    <source>
        <dbReference type="SAM" id="MobiDB-lite"/>
    </source>
</evidence>
<comment type="caution">
    <text evidence="2">The sequence shown here is derived from an EMBL/GenBank/DDBJ whole genome shotgun (WGS) entry which is preliminary data.</text>
</comment>
<organism evidence="2 3">
    <name type="scientific">Rhizopus oryzae</name>
    <name type="common">Mucormycosis agent</name>
    <name type="synonym">Rhizopus arrhizus var. delemar</name>
    <dbReference type="NCBI Taxonomy" id="64495"/>
    <lineage>
        <taxon>Eukaryota</taxon>
        <taxon>Fungi</taxon>
        <taxon>Fungi incertae sedis</taxon>
        <taxon>Mucoromycota</taxon>
        <taxon>Mucoromycotina</taxon>
        <taxon>Mucoromycetes</taxon>
        <taxon>Mucorales</taxon>
        <taxon>Mucorineae</taxon>
        <taxon>Rhizopodaceae</taxon>
        <taxon>Rhizopus</taxon>
    </lineage>
</organism>
<evidence type="ECO:0000313" key="3">
    <source>
        <dbReference type="Proteomes" id="UP000717996"/>
    </source>
</evidence>
<feature type="compositionally biased region" description="Polar residues" evidence="1">
    <location>
        <begin position="1"/>
        <end position="15"/>
    </location>
</feature>
<dbReference type="AlphaFoldDB" id="A0A9P6XYJ0"/>
<accession>A0A9P6XYJ0</accession>
<dbReference type="EMBL" id="JAANIT010002909">
    <property type="protein sequence ID" value="KAG1535193.1"/>
    <property type="molecule type" value="Genomic_DNA"/>
</dbReference>
<reference evidence="2" key="1">
    <citation type="journal article" date="2020" name="Microb. Genom.">
        <title>Genetic diversity of clinical and environmental Mucorales isolates obtained from an investigation of mucormycosis cases among solid organ transplant recipients.</title>
        <authorList>
            <person name="Nguyen M.H."/>
            <person name="Kaul D."/>
            <person name="Muto C."/>
            <person name="Cheng S.J."/>
            <person name="Richter R.A."/>
            <person name="Bruno V.M."/>
            <person name="Liu G."/>
            <person name="Beyhan S."/>
            <person name="Sundermann A.J."/>
            <person name="Mounaud S."/>
            <person name="Pasculle A.W."/>
            <person name="Nierman W.C."/>
            <person name="Driscoll E."/>
            <person name="Cumbie R."/>
            <person name="Clancy C.J."/>
            <person name="Dupont C.L."/>
        </authorList>
    </citation>
    <scope>NUCLEOTIDE SEQUENCE</scope>
    <source>
        <strain evidence="2">GL16</strain>
    </source>
</reference>
<feature type="region of interest" description="Disordered" evidence="1">
    <location>
        <begin position="1"/>
        <end position="30"/>
    </location>
</feature>
<evidence type="ECO:0000313" key="2">
    <source>
        <dbReference type="EMBL" id="KAG1535193.1"/>
    </source>
</evidence>
<proteinExistence type="predicted"/>
<name>A0A9P6XYJ0_RHIOR</name>
<sequence>MTTLPTHCSVSQVSIPNPDADTTRPSRQARHCQQPVKPTVGILIHPTQTKRTSSRQVSFSLDPPLIYEYEPEHDQPMPSVSFFDEGWPGRAKKAMDSTGFIDFKSKIEAKLSAINHPGLMSQLESDRSVQPSLLSSRYRDRKSPLVEPLSFCPEQDVSDTDSSLSPTIDSPLVATPSDSLDTWFIHQPVK</sequence>
<protein>
    <submittedName>
        <fullName evidence="2">Uncharacterized protein</fullName>
    </submittedName>
</protein>
<dbReference type="OMA" id="WINCTHY"/>